<evidence type="ECO:0000313" key="3">
    <source>
        <dbReference type="Proteomes" id="UP000237631"/>
    </source>
</evidence>
<accession>A0A2S6BWW0</accession>
<name>A0A2S6BWW0_9PEZI</name>
<reference evidence="3" key="1">
    <citation type="journal article" date="2017" name="bioRxiv">
        <title>Conservation of a gene cluster reveals novel cercosporin biosynthetic mechanisms and extends production to the genus Colletotrichum.</title>
        <authorList>
            <person name="de Jonge R."/>
            <person name="Ebert M.K."/>
            <person name="Huitt-Roehl C.R."/>
            <person name="Pal P."/>
            <person name="Suttle J.C."/>
            <person name="Spanner R.E."/>
            <person name="Neubauer J.D."/>
            <person name="Jurick W.M.II."/>
            <person name="Stott K.A."/>
            <person name="Secor G.A."/>
            <person name="Thomma B.P.H.J."/>
            <person name="Van de Peer Y."/>
            <person name="Townsend C.A."/>
            <person name="Bolton M.D."/>
        </authorList>
    </citation>
    <scope>NUCLEOTIDE SEQUENCE [LARGE SCALE GENOMIC DNA]</scope>
    <source>
        <strain evidence="3">CBS538.71</strain>
    </source>
</reference>
<dbReference type="AlphaFoldDB" id="A0A2S6BWW0"/>
<dbReference type="Proteomes" id="UP000237631">
    <property type="component" value="Unassembled WGS sequence"/>
</dbReference>
<sequence>MAGKGNAEKEVVKNRVFTDSYPIEDEEALNAAKSRGYDKLGNAGIMAKMRTKHQYLAFYHLTASDNLQGLELFVQEWVFRLKTHPSPASTTGYRETSKVPNAPSSSRKRRPGNDASRYGDPAVPASQLALVQGQHHGFLFCRMLPNLAACCAPASTPLQRHYTHRDTAKPAQNRDAYHEFLHSMHMPF</sequence>
<feature type="region of interest" description="Disordered" evidence="1">
    <location>
        <begin position="85"/>
        <end position="120"/>
    </location>
</feature>
<protein>
    <submittedName>
        <fullName evidence="2">Uncharacterized protein</fullName>
    </submittedName>
</protein>
<evidence type="ECO:0000256" key="1">
    <source>
        <dbReference type="SAM" id="MobiDB-lite"/>
    </source>
</evidence>
<organism evidence="2 3">
    <name type="scientific">Cercospora berteroae</name>
    <dbReference type="NCBI Taxonomy" id="357750"/>
    <lineage>
        <taxon>Eukaryota</taxon>
        <taxon>Fungi</taxon>
        <taxon>Dikarya</taxon>
        <taxon>Ascomycota</taxon>
        <taxon>Pezizomycotina</taxon>
        <taxon>Dothideomycetes</taxon>
        <taxon>Dothideomycetidae</taxon>
        <taxon>Mycosphaerellales</taxon>
        <taxon>Mycosphaerellaceae</taxon>
        <taxon>Cercospora</taxon>
    </lineage>
</organism>
<comment type="caution">
    <text evidence="2">The sequence shown here is derived from an EMBL/GenBank/DDBJ whole genome shotgun (WGS) entry which is preliminary data.</text>
</comment>
<proteinExistence type="predicted"/>
<feature type="compositionally biased region" description="Polar residues" evidence="1">
    <location>
        <begin position="86"/>
        <end position="105"/>
    </location>
</feature>
<gene>
    <name evidence="2" type="ORF">CBER1_11782</name>
</gene>
<keyword evidence="3" id="KW-1185">Reference proteome</keyword>
<dbReference type="EMBL" id="PNEN01001730">
    <property type="protein sequence ID" value="PPJ51956.1"/>
    <property type="molecule type" value="Genomic_DNA"/>
</dbReference>
<evidence type="ECO:0000313" key="2">
    <source>
        <dbReference type="EMBL" id="PPJ51956.1"/>
    </source>
</evidence>